<evidence type="ECO:0000313" key="1">
    <source>
        <dbReference type="EMBL" id="MDH1321146.1"/>
    </source>
</evidence>
<protein>
    <submittedName>
        <fullName evidence="1">Uncharacterized protein</fullName>
    </submittedName>
</protein>
<proteinExistence type="predicted"/>
<accession>A0AA42PVQ2</accession>
<name>A0AA42PVQ2_9ENTR</name>
<reference evidence="1" key="1">
    <citation type="submission" date="2022-09" db="EMBL/GenBank/DDBJ databases">
        <title>Intensive care unit water sources are persistently colonized with multi-drug resistant bacteria and are the site of extensive horizontal gene transfer of antibiotic resistance genes.</title>
        <authorList>
            <person name="Diorio-Toth L."/>
        </authorList>
    </citation>
    <scope>NUCLEOTIDE SEQUENCE</scope>
    <source>
        <strain evidence="1">GD03936</strain>
    </source>
</reference>
<dbReference type="EMBL" id="JAOCAP010000020">
    <property type="protein sequence ID" value="MDH1321146.1"/>
    <property type="molecule type" value="Genomic_DNA"/>
</dbReference>
<organism evidence="1 2">
    <name type="scientific">Enterobacter bugandensis</name>
    <dbReference type="NCBI Taxonomy" id="881260"/>
    <lineage>
        <taxon>Bacteria</taxon>
        <taxon>Pseudomonadati</taxon>
        <taxon>Pseudomonadota</taxon>
        <taxon>Gammaproteobacteria</taxon>
        <taxon>Enterobacterales</taxon>
        <taxon>Enterobacteriaceae</taxon>
        <taxon>Enterobacter</taxon>
    </lineage>
</organism>
<evidence type="ECO:0000313" key="2">
    <source>
        <dbReference type="Proteomes" id="UP001158416"/>
    </source>
</evidence>
<gene>
    <name evidence="1" type="ORF">N5C39_22500</name>
</gene>
<dbReference type="Proteomes" id="UP001158416">
    <property type="component" value="Unassembled WGS sequence"/>
</dbReference>
<dbReference type="AlphaFoldDB" id="A0AA42PVQ2"/>
<dbReference type="RefSeq" id="WP_280030307.1">
    <property type="nucleotide sequence ID" value="NZ_JAOCAP010000020.1"/>
</dbReference>
<sequence>MSKKRKWSFVSEGAEKMEGGQYNGPRTGGIFIVWYVTGGDGVKFRRCPYTPSGWKVQKNRTSYDGKPIEYVVKNADDIAALDAFVGVAPYAGYGVRT</sequence>
<comment type="caution">
    <text evidence="1">The sequence shown here is derived from an EMBL/GenBank/DDBJ whole genome shotgun (WGS) entry which is preliminary data.</text>
</comment>